<gene>
    <name evidence="2" type="primary">Dsim\GD21816</name>
    <name evidence="2" type="ORF">Dsim_GD21816</name>
</gene>
<sequence>MSLEDLKTKLRRHPKLLGLGGVGLITAAGFLLYESPQVRRFLSQYVDKKSPEPDKRRAEYIYIKYHIYRESMRKLKQKEEDEKKWISVIINPIGKWWKAAKHSVAWRLLNIAQTGSQPERLKAVQQLICMDHLKDWDFRHLAQICDARTAVSLARCNADTRWFMPVPRRGCIKNPKMLLSELHVMLARLRPMACVDHFFSKYFPEQDPIEDIHEYLTQEQTMGGSTTDTDLLKEIISFLHHITKDPEVSARLMRDGGLVHLMELRKIFNDDNETLSTLCKVLANMSLVSDARGTFLYVRLGGRSGRVATMSRSPPAGDLG</sequence>
<keyword evidence="1" id="KW-1133">Transmembrane helix</keyword>
<dbReference type="STRING" id="7240.B4Q8X0"/>
<evidence type="ECO:0000313" key="2">
    <source>
        <dbReference type="EMBL" id="EDX05402.1"/>
    </source>
</evidence>
<accession>B4Q8X0</accession>
<proteinExistence type="predicted"/>
<name>B4Q8X0_DROSI</name>
<dbReference type="PhylomeDB" id="B4Q8X0"/>
<dbReference type="EMBL" id="CM000361">
    <property type="protein sequence ID" value="EDX05402.1"/>
    <property type="molecule type" value="Genomic_DNA"/>
</dbReference>
<dbReference type="PANTHER" id="PTHR48187">
    <property type="entry name" value="LD21810P"/>
    <property type="match status" value="1"/>
</dbReference>
<dbReference type="Proteomes" id="UP000000304">
    <property type="component" value="Chromosome 2L"/>
</dbReference>
<reference evidence="2 3" key="1">
    <citation type="journal article" date="2007" name="Nature">
        <title>Evolution of genes and genomes on the Drosophila phylogeny.</title>
        <authorList>
            <consortium name="Drosophila 12 Genomes Consortium"/>
            <person name="Clark A.G."/>
            <person name="Eisen M.B."/>
            <person name="Smith D.R."/>
            <person name="Bergman C.M."/>
            <person name="Oliver B."/>
            <person name="Markow T.A."/>
            <person name="Kaufman T.C."/>
            <person name="Kellis M."/>
            <person name="Gelbart W."/>
            <person name="Iyer V.N."/>
            <person name="Pollard D.A."/>
            <person name="Sackton T.B."/>
            <person name="Larracuente A.M."/>
            <person name="Singh N.D."/>
            <person name="Abad J.P."/>
            <person name="Abt D.N."/>
            <person name="Adryan B."/>
            <person name="Aguade M."/>
            <person name="Akashi H."/>
            <person name="Anderson W.W."/>
            <person name="Aquadro C.F."/>
            <person name="Ardell D.H."/>
            <person name="Arguello R."/>
            <person name="Artieri C.G."/>
            <person name="Barbash D.A."/>
            <person name="Barker D."/>
            <person name="Barsanti P."/>
            <person name="Batterham P."/>
            <person name="Batzoglou S."/>
            <person name="Begun D."/>
            <person name="Bhutkar A."/>
            <person name="Blanco E."/>
            <person name="Bosak S.A."/>
            <person name="Bradley R.K."/>
            <person name="Brand A.D."/>
            <person name="Brent M.R."/>
            <person name="Brooks A.N."/>
            <person name="Brown R.H."/>
            <person name="Butlin R.K."/>
            <person name="Caggese C."/>
            <person name="Calvi B.R."/>
            <person name="Bernardo de Carvalho A."/>
            <person name="Caspi A."/>
            <person name="Castrezana S."/>
            <person name="Celniker S.E."/>
            <person name="Chang J.L."/>
            <person name="Chapple C."/>
            <person name="Chatterji S."/>
            <person name="Chinwalla A."/>
            <person name="Civetta A."/>
            <person name="Clifton S.W."/>
            <person name="Comeron J.M."/>
            <person name="Costello J.C."/>
            <person name="Coyne J.A."/>
            <person name="Daub J."/>
            <person name="David R.G."/>
            <person name="Delcher A.L."/>
            <person name="Delehaunty K."/>
            <person name="Do C.B."/>
            <person name="Ebling H."/>
            <person name="Edwards K."/>
            <person name="Eickbush T."/>
            <person name="Evans J.D."/>
            <person name="Filipski A."/>
            <person name="Findeiss S."/>
            <person name="Freyhult E."/>
            <person name="Fulton L."/>
            <person name="Fulton R."/>
            <person name="Garcia A.C."/>
            <person name="Gardiner A."/>
            <person name="Garfield D.A."/>
            <person name="Garvin B.E."/>
            <person name="Gibson G."/>
            <person name="Gilbert D."/>
            <person name="Gnerre S."/>
            <person name="Godfrey J."/>
            <person name="Good R."/>
            <person name="Gotea V."/>
            <person name="Gravely B."/>
            <person name="Greenberg A.J."/>
            <person name="Griffiths-Jones S."/>
            <person name="Gross S."/>
            <person name="Guigo R."/>
            <person name="Gustafson E.A."/>
            <person name="Haerty W."/>
            <person name="Hahn M.W."/>
            <person name="Halligan D.L."/>
            <person name="Halpern A.L."/>
            <person name="Halter G.M."/>
            <person name="Han M.V."/>
            <person name="Heger A."/>
            <person name="Hillier L."/>
            <person name="Hinrichs A.S."/>
            <person name="Holmes I."/>
            <person name="Hoskins R.A."/>
            <person name="Hubisz M.J."/>
            <person name="Hultmark D."/>
            <person name="Huntley M.A."/>
            <person name="Jaffe D.B."/>
            <person name="Jagadeeshan S."/>
            <person name="Jeck W.R."/>
            <person name="Johnson J."/>
            <person name="Jones C.D."/>
            <person name="Jordan W.C."/>
            <person name="Karpen G.H."/>
            <person name="Kataoka E."/>
            <person name="Keightley P.D."/>
            <person name="Kheradpour P."/>
            <person name="Kirkness E.F."/>
            <person name="Koerich L.B."/>
            <person name="Kristiansen K."/>
            <person name="Kudrna D."/>
            <person name="Kulathinal R.J."/>
            <person name="Kumar S."/>
            <person name="Kwok R."/>
            <person name="Lander E."/>
            <person name="Langley C.H."/>
            <person name="Lapoint R."/>
            <person name="Lazzaro B.P."/>
            <person name="Lee S.J."/>
            <person name="Levesque L."/>
            <person name="Li R."/>
            <person name="Lin C.F."/>
            <person name="Lin M.F."/>
            <person name="Lindblad-Toh K."/>
            <person name="Llopart A."/>
            <person name="Long M."/>
            <person name="Low L."/>
            <person name="Lozovsky E."/>
            <person name="Lu J."/>
            <person name="Luo M."/>
            <person name="Machado C.A."/>
            <person name="Makalowski W."/>
            <person name="Marzo M."/>
            <person name="Matsuda M."/>
            <person name="Matzkin L."/>
            <person name="McAllister B."/>
            <person name="McBride C.S."/>
            <person name="McKernan B."/>
            <person name="McKernan K."/>
            <person name="Mendez-Lago M."/>
            <person name="Minx P."/>
            <person name="Mollenhauer M.U."/>
            <person name="Montooth K."/>
            <person name="Mount S.M."/>
            <person name="Mu X."/>
            <person name="Myers E."/>
            <person name="Negre B."/>
            <person name="Newfeld S."/>
            <person name="Nielsen R."/>
            <person name="Noor M.A."/>
            <person name="O'Grady P."/>
            <person name="Pachter L."/>
            <person name="Papaceit M."/>
            <person name="Parisi M.J."/>
            <person name="Parisi M."/>
            <person name="Parts L."/>
            <person name="Pedersen J.S."/>
            <person name="Pesole G."/>
            <person name="Phillippy A.M."/>
            <person name="Ponting C.P."/>
            <person name="Pop M."/>
            <person name="Porcelli D."/>
            <person name="Powell J.R."/>
            <person name="Prohaska S."/>
            <person name="Pruitt K."/>
            <person name="Puig M."/>
            <person name="Quesneville H."/>
            <person name="Ram K.R."/>
            <person name="Rand D."/>
            <person name="Rasmussen M.D."/>
            <person name="Reed L.K."/>
            <person name="Reenan R."/>
            <person name="Reily A."/>
            <person name="Remington K.A."/>
            <person name="Rieger T.T."/>
            <person name="Ritchie M.G."/>
            <person name="Robin C."/>
            <person name="Rogers Y.H."/>
            <person name="Rohde C."/>
            <person name="Rozas J."/>
            <person name="Rubenfield M.J."/>
            <person name="Ruiz A."/>
            <person name="Russo S."/>
            <person name="Salzberg S.L."/>
            <person name="Sanchez-Gracia A."/>
            <person name="Saranga D.J."/>
            <person name="Sato H."/>
            <person name="Schaeffer S.W."/>
            <person name="Schatz M.C."/>
            <person name="Schlenke T."/>
            <person name="Schwartz R."/>
            <person name="Segarra C."/>
            <person name="Singh R.S."/>
            <person name="Sirot L."/>
            <person name="Sirota M."/>
            <person name="Sisneros N.B."/>
            <person name="Smith C.D."/>
            <person name="Smith T.F."/>
            <person name="Spieth J."/>
            <person name="Stage D.E."/>
            <person name="Stark A."/>
            <person name="Stephan W."/>
            <person name="Strausberg R.L."/>
            <person name="Strempel S."/>
            <person name="Sturgill D."/>
            <person name="Sutton G."/>
            <person name="Sutton G.G."/>
            <person name="Tao W."/>
            <person name="Teichmann S."/>
            <person name="Tobari Y.N."/>
            <person name="Tomimura Y."/>
            <person name="Tsolas J.M."/>
            <person name="Valente V.L."/>
            <person name="Venter E."/>
            <person name="Venter J.C."/>
            <person name="Vicario S."/>
            <person name="Vieira F.G."/>
            <person name="Vilella A.J."/>
            <person name="Villasante A."/>
            <person name="Walenz B."/>
            <person name="Wang J."/>
            <person name="Wasserman M."/>
            <person name="Watts T."/>
            <person name="Wilson D."/>
            <person name="Wilson R.K."/>
            <person name="Wing R.A."/>
            <person name="Wolfner M.F."/>
            <person name="Wong A."/>
            <person name="Wong G.K."/>
            <person name="Wu C.I."/>
            <person name="Wu G."/>
            <person name="Yamamoto D."/>
            <person name="Yang H.P."/>
            <person name="Yang S.P."/>
            <person name="Yorke J.A."/>
            <person name="Yoshida K."/>
            <person name="Zdobnov E."/>
            <person name="Zhang P."/>
            <person name="Zhang Y."/>
            <person name="Zimin A.V."/>
            <person name="Baldwin J."/>
            <person name="Abdouelleil A."/>
            <person name="Abdulkadir J."/>
            <person name="Abebe A."/>
            <person name="Abera B."/>
            <person name="Abreu J."/>
            <person name="Acer S.C."/>
            <person name="Aftuck L."/>
            <person name="Alexander A."/>
            <person name="An P."/>
            <person name="Anderson E."/>
            <person name="Anderson S."/>
            <person name="Arachi H."/>
            <person name="Azer M."/>
            <person name="Bachantsang P."/>
            <person name="Barry A."/>
            <person name="Bayul T."/>
            <person name="Berlin A."/>
            <person name="Bessette D."/>
            <person name="Bloom T."/>
            <person name="Blye J."/>
            <person name="Boguslavskiy L."/>
            <person name="Bonnet C."/>
            <person name="Boukhgalter B."/>
            <person name="Bourzgui I."/>
            <person name="Brown A."/>
            <person name="Cahill P."/>
            <person name="Channer S."/>
            <person name="Cheshatsang Y."/>
            <person name="Chuda L."/>
            <person name="Citroen M."/>
            <person name="Collymore A."/>
            <person name="Cooke P."/>
            <person name="Costello M."/>
            <person name="D'Aco K."/>
            <person name="Daza R."/>
            <person name="De Haan G."/>
            <person name="DeGray S."/>
            <person name="DeMaso C."/>
            <person name="Dhargay N."/>
            <person name="Dooley K."/>
            <person name="Dooley E."/>
            <person name="Doricent M."/>
            <person name="Dorje P."/>
            <person name="Dorjee K."/>
            <person name="Dupes A."/>
            <person name="Elong R."/>
            <person name="Falk J."/>
            <person name="Farina A."/>
            <person name="Faro S."/>
            <person name="Ferguson D."/>
            <person name="Fisher S."/>
            <person name="Foley C.D."/>
            <person name="Franke A."/>
            <person name="Friedrich D."/>
            <person name="Gadbois L."/>
            <person name="Gearin G."/>
            <person name="Gearin C.R."/>
            <person name="Giannoukos G."/>
            <person name="Goode T."/>
            <person name="Graham J."/>
            <person name="Grandbois E."/>
            <person name="Grewal S."/>
            <person name="Gyaltsen K."/>
            <person name="Hafez N."/>
            <person name="Hagos B."/>
            <person name="Hall J."/>
            <person name="Henson C."/>
            <person name="Hollinger A."/>
            <person name="Honan T."/>
            <person name="Huard M.D."/>
            <person name="Hughes L."/>
            <person name="Hurhula B."/>
            <person name="Husby M.E."/>
            <person name="Kamat A."/>
            <person name="Kanga B."/>
            <person name="Kashin S."/>
            <person name="Khazanovich D."/>
            <person name="Kisner P."/>
            <person name="Lance K."/>
            <person name="Lara M."/>
            <person name="Lee W."/>
            <person name="Lennon N."/>
            <person name="Letendre F."/>
            <person name="LeVine R."/>
            <person name="Lipovsky A."/>
            <person name="Liu X."/>
            <person name="Liu J."/>
            <person name="Liu S."/>
            <person name="Lokyitsang T."/>
            <person name="Lokyitsang Y."/>
            <person name="Lubonja R."/>
            <person name="Lui A."/>
            <person name="MacDonald P."/>
            <person name="Magnisalis V."/>
            <person name="Maru K."/>
            <person name="Matthews C."/>
            <person name="McCusker W."/>
            <person name="McDonough S."/>
            <person name="Mehta T."/>
            <person name="Meldrim J."/>
            <person name="Meneus L."/>
            <person name="Mihai O."/>
            <person name="Mihalev A."/>
            <person name="Mihova T."/>
            <person name="Mittelman R."/>
            <person name="Mlenga V."/>
            <person name="Montmayeur A."/>
            <person name="Mulrain L."/>
            <person name="Navidi A."/>
            <person name="Naylor J."/>
            <person name="Negash T."/>
            <person name="Nguyen T."/>
            <person name="Nguyen N."/>
            <person name="Nicol R."/>
            <person name="Norbu C."/>
            <person name="Norbu N."/>
            <person name="Novod N."/>
            <person name="O'Neill B."/>
            <person name="Osman S."/>
            <person name="Markiewicz E."/>
            <person name="Oyono O.L."/>
            <person name="Patti C."/>
            <person name="Phunkhang P."/>
            <person name="Pierre F."/>
            <person name="Priest M."/>
            <person name="Raghuraman S."/>
            <person name="Rege F."/>
            <person name="Reyes R."/>
            <person name="Rise C."/>
            <person name="Rogov P."/>
            <person name="Ross K."/>
            <person name="Ryan E."/>
            <person name="Settipalli S."/>
            <person name="Shea T."/>
            <person name="Sherpa N."/>
            <person name="Shi L."/>
            <person name="Shih D."/>
            <person name="Sparrow T."/>
            <person name="Spaulding J."/>
            <person name="Stalker J."/>
            <person name="Stange-Thomann N."/>
            <person name="Stavropoulos S."/>
            <person name="Stone C."/>
            <person name="Strader C."/>
            <person name="Tesfaye S."/>
            <person name="Thomson T."/>
            <person name="Thoulutsang Y."/>
            <person name="Thoulutsang D."/>
            <person name="Topham K."/>
            <person name="Topping I."/>
            <person name="Tsamla T."/>
            <person name="Vassiliev H."/>
            <person name="Vo A."/>
            <person name="Wangchuk T."/>
            <person name="Wangdi T."/>
            <person name="Weiand M."/>
            <person name="Wilkinson J."/>
            <person name="Wilson A."/>
            <person name="Yadav S."/>
            <person name="Young G."/>
            <person name="Yu Q."/>
            <person name="Zembek L."/>
            <person name="Zhong D."/>
            <person name="Zimmer A."/>
            <person name="Zwirko Z."/>
            <person name="Jaffe D.B."/>
            <person name="Alvarez P."/>
            <person name="Brockman W."/>
            <person name="Butler J."/>
            <person name="Chin C."/>
            <person name="Gnerre S."/>
            <person name="Grabherr M."/>
            <person name="Kleber M."/>
            <person name="Mauceli E."/>
            <person name="MacCallum I."/>
        </authorList>
    </citation>
    <scope>NUCLEOTIDE SEQUENCE [LARGE SCALE GENOMIC DNA]</scope>
    <source>
        <strain evidence="3">white501</strain>
    </source>
</reference>
<evidence type="ECO:0000256" key="1">
    <source>
        <dbReference type="SAM" id="Phobius"/>
    </source>
</evidence>
<dbReference type="PANTHER" id="PTHR48187:SF2">
    <property type="entry name" value="LD21810P"/>
    <property type="match status" value="1"/>
</dbReference>
<evidence type="ECO:0000313" key="3">
    <source>
        <dbReference type="Proteomes" id="UP000000304"/>
    </source>
</evidence>
<protein>
    <submittedName>
        <fullName evidence="2">GD21816</fullName>
    </submittedName>
</protein>
<dbReference type="OrthoDB" id="5086500at2759"/>
<keyword evidence="1" id="KW-0812">Transmembrane</keyword>
<organism evidence="2 3">
    <name type="scientific">Drosophila simulans</name>
    <name type="common">Fruit fly</name>
    <dbReference type="NCBI Taxonomy" id="7240"/>
    <lineage>
        <taxon>Eukaryota</taxon>
        <taxon>Metazoa</taxon>
        <taxon>Ecdysozoa</taxon>
        <taxon>Arthropoda</taxon>
        <taxon>Hexapoda</taxon>
        <taxon>Insecta</taxon>
        <taxon>Pterygota</taxon>
        <taxon>Neoptera</taxon>
        <taxon>Endopterygota</taxon>
        <taxon>Diptera</taxon>
        <taxon>Brachycera</taxon>
        <taxon>Muscomorpha</taxon>
        <taxon>Ephydroidea</taxon>
        <taxon>Drosophilidae</taxon>
        <taxon>Drosophila</taxon>
        <taxon>Sophophora</taxon>
    </lineage>
</organism>
<keyword evidence="1" id="KW-0472">Membrane</keyword>
<keyword evidence="3" id="KW-1185">Reference proteome</keyword>
<feature type="transmembrane region" description="Helical" evidence="1">
    <location>
        <begin position="16"/>
        <end position="33"/>
    </location>
</feature>
<dbReference type="HOGENOM" id="CLU_869517_0_0_1"/>
<dbReference type="AlphaFoldDB" id="B4Q8X0"/>